<evidence type="ECO:0000256" key="2">
    <source>
        <dbReference type="ARBA" id="ARBA00022552"/>
    </source>
</evidence>
<feature type="binding site" evidence="7 8">
    <location>
        <position position="24"/>
    </location>
    <ligand>
        <name>S-adenosyl-L-methionine</name>
        <dbReference type="ChEBI" id="CHEBI:59789"/>
    </ligand>
</feature>
<evidence type="ECO:0000313" key="11">
    <source>
        <dbReference type="Proteomes" id="UP000287502"/>
    </source>
</evidence>
<dbReference type="HAMAP" id="MF_00607">
    <property type="entry name" value="16SrRNA_methyltr_A"/>
    <property type="match status" value="1"/>
</dbReference>
<dbReference type="Pfam" id="PF00398">
    <property type="entry name" value="RrnaAD"/>
    <property type="match status" value="1"/>
</dbReference>
<evidence type="ECO:0000313" key="10">
    <source>
        <dbReference type="EMBL" id="QAR33531.1"/>
    </source>
</evidence>
<dbReference type="RefSeq" id="WP_128466817.1">
    <property type="nucleotide sequence ID" value="NZ_CP035108.1"/>
</dbReference>
<dbReference type="CDD" id="cd02440">
    <property type="entry name" value="AdoMet_MTases"/>
    <property type="match status" value="1"/>
</dbReference>
<evidence type="ECO:0000256" key="3">
    <source>
        <dbReference type="ARBA" id="ARBA00022603"/>
    </source>
</evidence>
<dbReference type="KEGG" id="gtl:EP073_08995"/>
<feature type="binding site" evidence="7 8">
    <location>
        <position position="49"/>
    </location>
    <ligand>
        <name>S-adenosyl-L-methionine</name>
        <dbReference type="ChEBI" id="CHEBI:59789"/>
    </ligand>
</feature>
<dbReference type="Gene3D" id="1.10.8.100">
    <property type="entry name" value="Ribosomal RNA adenine dimethylase-like, domain 2"/>
    <property type="match status" value="1"/>
</dbReference>
<dbReference type="InterPro" id="IPR001737">
    <property type="entry name" value="KsgA/Erm"/>
</dbReference>
<sequence>MLDLLKLFKEEQGRTKKALGQHFLTNTHILDLIVSSAEIEKGDHVLEIGPGCGVLTHKLLEAGANVTAVDIDGELVSFLKRYLHVYKNFRVIHSDFMEFDTSVLETDKLKIIGNLPYNVSVDITAKCTELHSITDRMIFMYQKEVADRIAAKPCSKAYSSISVMTDYFYDKKKIKDISGGNFFPNTKVFSSILKFTPHAKADVGNEKDFLAFLRRCFTQKRKTLRNNLMGVENPEAMIEKAGLKPPIRAEEMNLDDFIRLFRIINDK</sequence>
<dbReference type="Proteomes" id="UP000287502">
    <property type="component" value="Chromosome"/>
</dbReference>
<keyword evidence="11" id="KW-1185">Reference proteome</keyword>
<keyword evidence="1 7" id="KW-0963">Cytoplasm</keyword>
<evidence type="ECO:0000256" key="1">
    <source>
        <dbReference type="ARBA" id="ARBA00022490"/>
    </source>
</evidence>
<feature type="domain" description="Ribosomal RNA adenine methylase transferase N-terminal" evidence="9">
    <location>
        <begin position="29"/>
        <end position="199"/>
    </location>
</feature>
<dbReference type="GO" id="GO:0052908">
    <property type="term" value="F:16S rRNA (adenine(1518)-N(6)/adenine(1519)-N(6))-dimethyltransferase activity"/>
    <property type="evidence" value="ECO:0007669"/>
    <property type="project" value="UniProtKB-EC"/>
</dbReference>
<evidence type="ECO:0000256" key="5">
    <source>
        <dbReference type="ARBA" id="ARBA00022691"/>
    </source>
</evidence>
<gene>
    <name evidence="7 10" type="primary">rsmA</name>
    <name evidence="7" type="synonym">ksgA</name>
    <name evidence="10" type="ORF">EP073_08995</name>
</gene>
<dbReference type="InterPro" id="IPR011530">
    <property type="entry name" value="rRNA_adenine_dimethylase"/>
</dbReference>
<protein>
    <recommendedName>
        <fullName evidence="7">Ribosomal RNA small subunit methyltransferase A</fullName>
        <ecNumber evidence="7">2.1.1.182</ecNumber>
    </recommendedName>
    <alternativeName>
        <fullName evidence="7">16S rRNA (adenine(1518)-N(6)/adenine(1519)-N(6))-dimethyltransferase</fullName>
    </alternativeName>
    <alternativeName>
        <fullName evidence="7">16S rRNA dimethyladenosine transferase</fullName>
    </alternativeName>
    <alternativeName>
        <fullName evidence="7">16S rRNA dimethylase</fullName>
    </alternativeName>
    <alternativeName>
        <fullName evidence="7">S-adenosylmethionine-6-N', N'-adenosyl(rRNA) dimethyltransferase</fullName>
    </alternativeName>
</protein>
<dbReference type="InterPro" id="IPR020598">
    <property type="entry name" value="rRNA_Ade_methylase_Trfase_N"/>
</dbReference>
<keyword evidence="2 7" id="KW-0698">rRNA processing</keyword>
<dbReference type="InterPro" id="IPR023165">
    <property type="entry name" value="rRNA_Ade_diMease-like_C"/>
</dbReference>
<dbReference type="PANTHER" id="PTHR11727:SF7">
    <property type="entry name" value="DIMETHYLADENOSINE TRANSFERASE-RELATED"/>
    <property type="match status" value="1"/>
</dbReference>
<accession>A0A3R5V1T8</accession>
<keyword evidence="3 7" id="KW-0489">Methyltransferase</keyword>
<evidence type="ECO:0000256" key="4">
    <source>
        <dbReference type="ARBA" id="ARBA00022679"/>
    </source>
</evidence>
<dbReference type="PANTHER" id="PTHR11727">
    <property type="entry name" value="DIMETHYLADENOSINE TRANSFERASE"/>
    <property type="match status" value="1"/>
</dbReference>
<comment type="similarity">
    <text evidence="7">Belongs to the class I-like SAM-binding methyltransferase superfamily. rRNA adenine N(6)-methyltransferase family. RsmA subfamily.</text>
</comment>
<feature type="binding site" evidence="7 8">
    <location>
        <position position="22"/>
    </location>
    <ligand>
        <name>S-adenosyl-L-methionine</name>
        <dbReference type="ChEBI" id="CHEBI:59789"/>
    </ligand>
</feature>
<dbReference type="AlphaFoldDB" id="A0A3R5V1T8"/>
<dbReference type="Gene3D" id="3.40.50.150">
    <property type="entry name" value="Vaccinia Virus protein VP39"/>
    <property type="match status" value="1"/>
</dbReference>
<organism evidence="10 11">
    <name type="scientific">Geovibrio thiophilus</name>
    <dbReference type="NCBI Taxonomy" id="139438"/>
    <lineage>
        <taxon>Bacteria</taxon>
        <taxon>Pseudomonadati</taxon>
        <taxon>Deferribacterota</taxon>
        <taxon>Deferribacteres</taxon>
        <taxon>Deferribacterales</taxon>
        <taxon>Geovibrionaceae</taxon>
        <taxon>Geovibrio</taxon>
    </lineage>
</organism>
<feature type="binding site" evidence="7 8">
    <location>
        <position position="95"/>
    </location>
    <ligand>
        <name>S-adenosyl-L-methionine</name>
        <dbReference type="ChEBI" id="CHEBI:59789"/>
    </ligand>
</feature>
<keyword evidence="5 7" id="KW-0949">S-adenosyl-L-methionine</keyword>
<dbReference type="EMBL" id="CP035108">
    <property type="protein sequence ID" value="QAR33531.1"/>
    <property type="molecule type" value="Genomic_DNA"/>
</dbReference>
<name>A0A3R5V1T8_9BACT</name>
<dbReference type="GO" id="GO:0003723">
    <property type="term" value="F:RNA binding"/>
    <property type="evidence" value="ECO:0007669"/>
    <property type="project" value="UniProtKB-UniRule"/>
</dbReference>
<dbReference type="OrthoDB" id="9814755at2"/>
<comment type="caution">
    <text evidence="7">Lacks conserved residue(s) required for the propagation of feature annotation.</text>
</comment>
<evidence type="ECO:0000259" key="9">
    <source>
        <dbReference type="SMART" id="SM00650"/>
    </source>
</evidence>
<dbReference type="EC" id="2.1.1.182" evidence="7"/>
<comment type="function">
    <text evidence="7">Specifically dimethylates two adjacent adenosines (A1518 and A1519) in the loop of a conserved hairpin near the 3'-end of 16S rRNA in the 30S particle. May play a critical role in biogenesis of 30S subunits.</text>
</comment>
<dbReference type="PROSITE" id="PS51689">
    <property type="entry name" value="SAM_RNA_A_N6_MT"/>
    <property type="match status" value="1"/>
</dbReference>
<evidence type="ECO:0000256" key="6">
    <source>
        <dbReference type="ARBA" id="ARBA00022884"/>
    </source>
</evidence>
<dbReference type="GO" id="GO:0005829">
    <property type="term" value="C:cytosol"/>
    <property type="evidence" value="ECO:0007669"/>
    <property type="project" value="TreeGrafter"/>
</dbReference>
<dbReference type="SUPFAM" id="SSF53335">
    <property type="entry name" value="S-adenosyl-L-methionine-dependent methyltransferases"/>
    <property type="match status" value="1"/>
</dbReference>
<dbReference type="NCBIfam" id="TIGR00755">
    <property type="entry name" value="ksgA"/>
    <property type="match status" value="1"/>
</dbReference>
<dbReference type="SMART" id="SM00650">
    <property type="entry name" value="rADc"/>
    <property type="match status" value="1"/>
</dbReference>
<comment type="subcellular location">
    <subcellularLocation>
        <location evidence="7">Cytoplasm</location>
    </subcellularLocation>
</comment>
<feature type="binding site" evidence="7 8">
    <location>
        <position position="114"/>
    </location>
    <ligand>
        <name>S-adenosyl-L-methionine</name>
        <dbReference type="ChEBI" id="CHEBI:59789"/>
    </ligand>
</feature>
<comment type="catalytic activity">
    <reaction evidence="7">
        <text>adenosine(1518)/adenosine(1519) in 16S rRNA + 4 S-adenosyl-L-methionine = N(6)-dimethyladenosine(1518)/N(6)-dimethyladenosine(1519) in 16S rRNA + 4 S-adenosyl-L-homocysteine + 4 H(+)</text>
        <dbReference type="Rhea" id="RHEA:19609"/>
        <dbReference type="Rhea" id="RHEA-COMP:10232"/>
        <dbReference type="Rhea" id="RHEA-COMP:10233"/>
        <dbReference type="ChEBI" id="CHEBI:15378"/>
        <dbReference type="ChEBI" id="CHEBI:57856"/>
        <dbReference type="ChEBI" id="CHEBI:59789"/>
        <dbReference type="ChEBI" id="CHEBI:74411"/>
        <dbReference type="ChEBI" id="CHEBI:74493"/>
        <dbReference type="EC" id="2.1.1.182"/>
    </reaction>
</comment>
<feature type="binding site" evidence="8">
    <location>
        <position position="70"/>
    </location>
    <ligand>
        <name>S-adenosyl-L-methionine</name>
        <dbReference type="ChEBI" id="CHEBI:59789"/>
    </ligand>
</feature>
<keyword evidence="6 7" id="KW-0694">RNA-binding</keyword>
<reference evidence="10 11" key="1">
    <citation type="submission" date="2019-01" db="EMBL/GenBank/DDBJ databases">
        <title>Geovibrio thiophilus DSM 11263, complete genome.</title>
        <authorList>
            <person name="Spring S."/>
            <person name="Bunk B."/>
            <person name="Sproer C."/>
        </authorList>
    </citation>
    <scope>NUCLEOTIDE SEQUENCE [LARGE SCALE GENOMIC DNA]</scope>
    <source>
        <strain evidence="10 11">DSM 11263</strain>
    </source>
</reference>
<evidence type="ECO:0000256" key="8">
    <source>
        <dbReference type="PROSITE-ProRule" id="PRU01026"/>
    </source>
</evidence>
<evidence type="ECO:0000256" key="7">
    <source>
        <dbReference type="HAMAP-Rule" id="MF_00607"/>
    </source>
</evidence>
<proteinExistence type="inferred from homology"/>
<dbReference type="InterPro" id="IPR029063">
    <property type="entry name" value="SAM-dependent_MTases_sf"/>
</dbReference>
<keyword evidence="4 7" id="KW-0808">Transferase</keyword>